<evidence type="ECO:0000313" key="3">
    <source>
        <dbReference type="Proteomes" id="UP000031036"/>
    </source>
</evidence>
<keyword evidence="1" id="KW-0812">Transmembrane</keyword>
<evidence type="ECO:0000256" key="1">
    <source>
        <dbReference type="SAM" id="Phobius"/>
    </source>
</evidence>
<keyword evidence="3" id="KW-1185">Reference proteome</keyword>
<comment type="caution">
    <text evidence="2">The sequence shown here is derived from an EMBL/GenBank/DDBJ whole genome shotgun (WGS) entry which is preliminary data.</text>
</comment>
<dbReference type="AlphaFoldDB" id="A0A0B2V7P9"/>
<organism evidence="2 3">
    <name type="scientific">Toxocara canis</name>
    <name type="common">Canine roundworm</name>
    <dbReference type="NCBI Taxonomy" id="6265"/>
    <lineage>
        <taxon>Eukaryota</taxon>
        <taxon>Metazoa</taxon>
        <taxon>Ecdysozoa</taxon>
        <taxon>Nematoda</taxon>
        <taxon>Chromadorea</taxon>
        <taxon>Rhabditida</taxon>
        <taxon>Spirurina</taxon>
        <taxon>Ascaridomorpha</taxon>
        <taxon>Ascaridoidea</taxon>
        <taxon>Toxocaridae</taxon>
        <taxon>Toxocara</taxon>
    </lineage>
</organism>
<dbReference type="OrthoDB" id="10585790at2759"/>
<dbReference type="Proteomes" id="UP000031036">
    <property type="component" value="Unassembled WGS sequence"/>
</dbReference>
<keyword evidence="1" id="KW-1133">Transmembrane helix</keyword>
<name>A0A0B2V7P9_TOXCA</name>
<dbReference type="EMBL" id="JPKZ01001917">
    <property type="protein sequence ID" value="KHN79456.1"/>
    <property type="molecule type" value="Genomic_DNA"/>
</dbReference>
<protein>
    <submittedName>
        <fullName evidence="2">Uncharacterized protein</fullName>
    </submittedName>
</protein>
<feature type="transmembrane region" description="Helical" evidence="1">
    <location>
        <begin position="22"/>
        <end position="44"/>
    </location>
</feature>
<keyword evidence="1" id="KW-0472">Membrane</keyword>
<proteinExistence type="predicted"/>
<accession>A0A0B2V7P9</accession>
<gene>
    <name evidence="2" type="ORF">Tcan_09263</name>
</gene>
<sequence length="121" mass="13436">MINMGSYNYLDYFGSANGMREIFYATTIIGVLAHSMLGVSASVTERAVIEELERGGASGNETAVDVHNETTSGVWLDIAHPIIVVEALYENSRQRIHEWMVSATNPLFLNFFTKADCVLFK</sequence>
<reference evidence="2 3" key="1">
    <citation type="submission" date="2014-11" db="EMBL/GenBank/DDBJ databases">
        <title>Genetic blueprint of the zoonotic pathogen Toxocara canis.</title>
        <authorList>
            <person name="Zhu X.-Q."/>
            <person name="Korhonen P.K."/>
            <person name="Cai H."/>
            <person name="Young N.D."/>
            <person name="Nejsum P."/>
            <person name="von Samson-Himmelstjerna G."/>
            <person name="Boag P.R."/>
            <person name="Tan P."/>
            <person name="Li Q."/>
            <person name="Min J."/>
            <person name="Yang Y."/>
            <person name="Wang X."/>
            <person name="Fang X."/>
            <person name="Hall R.S."/>
            <person name="Hofmann A."/>
            <person name="Sternberg P.W."/>
            <person name="Jex A.R."/>
            <person name="Gasser R.B."/>
        </authorList>
    </citation>
    <scope>NUCLEOTIDE SEQUENCE [LARGE SCALE GENOMIC DNA]</scope>
    <source>
        <strain evidence="2">PN_DK_2014</strain>
    </source>
</reference>
<evidence type="ECO:0000313" key="2">
    <source>
        <dbReference type="EMBL" id="KHN79456.1"/>
    </source>
</evidence>